<dbReference type="PRINTS" id="PR00019">
    <property type="entry name" value="LEURICHRPT"/>
</dbReference>
<dbReference type="PROSITE" id="PS51450">
    <property type="entry name" value="LRR"/>
    <property type="match status" value="1"/>
</dbReference>
<reference evidence="2" key="2">
    <citation type="journal article" date="2023" name="Infect Dis Poverty">
        <title>Chromosome-scale genome of the human blood fluke Schistosoma mekongi and its implications for public health.</title>
        <authorList>
            <person name="Zhou M."/>
            <person name="Xu L."/>
            <person name="Xu D."/>
            <person name="Chen W."/>
            <person name="Khan J."/>
            <person name="Hu Y."/>
            <person name="Huang H."/>
            <person name="Wei H."/>
            <person name="Zhang Y."/>
            <person name="Chusongsang P."/>
            <person name="Tanasarnprasert K."/>
            <person name="Hu X."/>
            <person name="Limpanont Y."/>
            <person name="Lv Z."/>
        </authorList>
    </citation>
    <scope>NUCLEOTIDE SEQUENCE</scope>
    <source>
        <strain evidence="2">LV_2022a</strain>
    </source>
</reference>
<protein>
    <submittedName>
        <fullName evidence="2">Uncharacterized protein</fullName>
    </submittedName>
</protein>
<feature type="region of interest" description="Disordered" evidence="1">
    <location>
        <begin position="1"/>
        <end position="97"/>
    </location>
</feature>
<dbReference type="AlphaFoldDB" id="A0AAE1ZA78"/>
<dbReference type="Gene3D" id="3.80.10.10">
    <property type="entry name" value="Ribonuclease Inhibitor"/>
    <property type="match status" value="1"/>
</dbReference>
<proteinExistence type="predicted"/>
<accession>A0AAE1ZA78</accession>
<reference evidence="2" key="1">
    <citation type="submission" date="2022-04" db="EMBL/GenBank/DDBJ databases">
        <authorList>
            <person name="Xu L."/>
            <person name="Lv Z."/>
        </authorList>
    </citation>
    <scope>NUCLEOTIDE SEQUENCE</scope>
    <source>
        <strain evidence="2">LV_2022a</strain>
    </source>
</reference>
<dbReference type="InterPro" id="IPR001611">
    <property type="entry name" value="Leu-rich_rpt"/>
</dbReference>
<feature type="compositionally biased region" description="Low complexity" evidence="1">
    <location>
        <begin position="32"/>
        <end position="68"/>
    </location>
</feature>
<feature type="compositionally biased region" description="Acidic residues" evidence="1">
    <location>
        <begin position="69"/>
        <end position="84"/>
    </location>
</feature>
<keyword evidence="3" id="KW-1185">Reference proteome</keyword>
<dbReference type="EMBL" id="JALJAT010000004">
    <property type="protein sequence ID" value="KAK4470390.1"/>
    <property type="molecule type" value="Genomic_DNA"/>
</dbReference>
<dbReference type="SUPFAM" id="SSF52058">
    <property type="entry name" value="L domain-like"/>
    <property type="match status" value="1"/>
</dbReference>
<dbReference type="InterPro" id="IPR032675">
    <property type="entry name" value="LRR_dom_sf"/>
</dbReference>
<dbReference type="Proteomes" id="UP001292079">
    <property type="component" value="Unassembled WGS sequence"/>
</dbReference>
<name>A0AAE1ZA78_SCHME</name>
<comment type="caution">
    <text evidence="2">The sequence shown here is derived from an EMBL/GenBank/DDBJ whole genome shotgun (WGS) entry which is preliminary data.</text>
</comment>
<organism evidence="2 3">
    <name type="scientific">Schistosoma mekongi</name>
    <name type="common">Parasitic worm</name>
    <dbReference type="NCBI Taxonomy" id="38744"/>
    <lineage>
        <taxon>Eukaryota</taxon>
        <taxon>Metazoa</taxon>
        <taxon>Spiralia</taxon>
        <taxon>Lophotrochozoa</taxon>
        <taxon>Platyhelminthes</taxon>
        <taxon>Trematoda</taxon>
        <taxon>Digenea</taxon>
        <taxon>Strigeidida</taxon>
        <taxon>Schistosomatoidea</taxon>
        <taxon>Schistosomatidae</taxon>
        <taxon>Schistosoma</taxon>
    </lineage>
</organism>
<sequence>MDNSKSNESIATNINEEMKGVNTLHETLSDHSISNQSSSLNESELLTTSSNTATISFTDSESTSSSGSCDDDVDYNGDDSDETESTSSENDDKNEENLNKSNQIADFSGQGFSTVPSIIFHRITITKLNLSNNNLSYLPNEICVMINLQYLDISHNNLRGYSEVTGINSTSEHHIKITNETNRRTSN</sequence>
<dbReference type="Pfam" id="PF00560">
    <property type="entry name" value="LRR_1"/>
    <property type="match status" value="2"/>
</dbReference>
<feature type="compositionally biased region" description="Polar residues" evidence="1">
    <location>
        <begin position="1"/>
        <end position="15"/>
    </location>
</feature>
<evidence type="ECO:0000256" key="1">
    <source>
        <dbReference type="SAM" id="MobiDB-lite"/>
    </source>
</evidence>
<gene>
    <name evidence="2" type="ORF">MN116_005950</name>
</gene>
<evidence type="ECO:0000313" key="3">
    <source>
        <dbReference type="Proteomes" id="UP001292079"/>
    </source>
</evidence>
<evidence type="ECO:0000313" key="2">
    <source>
        <dbReference type="EMBL" id="KAK4470390.1"/>
    </source>
</evidence>